<gene>
    <name evidence="3" type="primary">rpiA</name>
    <name evidence="4" type="ORF">CIG75_00850</name>
</gene>
<dbReference type="EMBL" id="CP022657">
    <property type="protein sequence ID" value="ASS73664.1"/>
    <property type="molecule type" value="Genomic_DNA"/>
</dbReference>
<dbReference type="Proteomes" id="UP000214688">
    <property type="component" value="Chromosome"/>
</dbReference>
<name>A0A223CWT6_9BACL</name>
<dbReference type="GO" id="GO:0005829">
    <property type="term" value="C:cytosol"/>
    <property type="evidence" value="ECO:0007669"/>
    <property type="project" value="TreeGrafter"/>
</dbReference>
<comment type="catalytic activity">
    <reaction evidence="1 3">
        <text>aldehydo-D-ribose 5-phosphate = D-ribulose 5-phosphate</text>
        <dbReference type="Rhea" id="RHEA:14657"/>
        <dbReference type="ChEBI" id="CHEBI:58121"/>
        <dbReference type="ChEBI" id="CHEBI:58273"/>
        <dbReference type="EC" id="5.3.1.6"/>
    </reaction>
</comment>
<accession>A0A223CWT6</accession>
<feature type="binding site" evidence="3">
    <location>
        <begin position="25"/>
        <end position="28"/>
    </location>
    <ligand>
        <name>substrate</name>
    </ligand>
</feature>
<dbReference type="Gene3D" id="3.40.50.1360">
    <property type="match status" value="1"/>
</dbReference>
<dbReference type="RefSeq" id="WP_094234924.1">
    <property type="nucleotide sequence ID" value="NZ_CP022657.1"/>
</dbReference>
<evidence type="ECO:0000256" key="1">
    <source>
        <dbReference type="ARBA" id="ARBA00001713"/>
    </source>
</evidence>
<evidence type="ECO:0000256" key="3">
    <source>
        <dbReference type="HAMAP-Rule" id="MF_00170"/>
    </source>
</evidence>
<dbReference type="OrthoDB" id="5870696at2"/>
<dbReference type="PANTHER" id="PTHR11934">
    <property type="entry name" value="RIBOSE-5-PHOSPHATE ISOMERASE"/>
    <property type="match status" value="1"/>
</dbReference>
<dbReference type="GO" id="GO:0006014">
    <property type="term" value="P:D-ribose metabolic process"/>
    <property type="evidence" value="ECO:0007669"/>
    <property type="project" value="TreeGrafter"/>
</dbReference>
<dbReference type="EC" id="5.3.1.6" evidence="3"/>
<dbReference type="Pfam" id="PF06026">
    <property type="entry name" value="Rib_5-P_isom_A"/>
    <property type="match status" value="1"/>
</dbReference>
<dbReference type="KEGG" id="tab:CIG75_00850"/>
<comment type="subunit">
    <text evidence="3">Homodimer.</text>
</comment>
<organism evidence="4 5">
    <name type="scientific">Tumebacillus algifaecis</name>
    <dbReference type="NCBI Taxonomy" id="1214604"/>
    <lineage>
        <taxon>Bacteria</taxon>
        <taxon>Bacillati</taxon>
        <taxon>Bacillota</taxon>
        <taxon>Bacilli</taxon>
        <taxon>Bacillales</taxon>
        <taxon>Alicyclobacillaceae</taxon>
        <taxon>Tumebacillus</taxon>
    </lineage>
</organism>
<dbReference type="PANTHER" id="PTHR11934:SF0">
    <property type="entry name" value="RIBOSE-5-PHOSPHATE ISOMERASE"/>
    <property type="match status" value="1"/>
</dbReference>
<feature type="active site" description="Proton acceptor" evidence="3">
    <location>
        <position position="102"/>
    </location>
</feature>
<feature type="binding site" evidence="3">
    <location>
        <begin position="80"/>
        <end position="83"/>
    </location>
    <ligand>
        <name>substrate</name>
    </ligand>
</feature>
<dbReference type="GO" id="GO:0009052">
    <property type="term" value="P:pentose-phosphate shunt, non-oxidative branch"/>
    <property type="evidence" value="ECO:0007669"/>
    <property type="project" value="UniProtKB-UniRule"/>
</dbReference>
<dbReference type="InterPro" id="IPR037171">
    <property type="entry name" value="NagB/RpiA_transferase-like"/>
</dbReference>
<comment type="function">
    <text evidence="3">Catalyzes the reversible conversion of ribose-5-phosphate to ribulose 5-phosphate.</text>
</comment>
<reference evidence="4 5" key="1">
    <citation type="journal article" date="2015" name="Int. J. Syst. Evol. Microbiol.">
        <title>Tumebacillus algifaecis sp. nov., isolated from decomposing algal scum.</title>
        <authorList>
            <person name="Wu Y.F."/>
            <person name="Zhang B."/>
            <person name="Xing P."/>
            <person name="Wu Q.L."/>
            <person name="Liu S.J."/>
        </authorList>
    </citation>
    <scope>NUCLEOTIDE SEQUENCE [LARGE SCALE GENOMIC DNA]</scope>
    <source>
        <strain evidence="4 5">THMBR28</strain>
    </source>
</reference>
<dbReference type="InterPro" id="IPR020672">
    <property type="entry name" value="Ribose5P_isomerase_typA_subgr"/>
</dbReference>
<comment type="pathway">
    <text evidence="3">Carbohydrate degradation; pentose phosphate pathway; D-ribose 5-phosphate from D-ribulose 5-phosphate (non-oxidative stage): step 1/1.</text>
</comment>
<dbReference type="FunFam" id="3.40.50.1360:FF:000001">
    <property type="entry name" value="Ribose-5-phosphate isomerase A"/>
    <property type="match status" value="1"/>
</dbReference>
<feature type="binding site" evidence="3">
    <location>
        <position position="120"/>
    </location>
    <ligand>
        <name>substrate</name>
    </ligand>
</feature>
<keyword evidence="2 3" id="KW-0413">Isomerase</keyword>
<evidence type="ECO:0000256" key="2">
    <source>
        <dbReference type="ARBA" id="ARBA00023235"/>
    </source>
</evidence>
<proteinExistence type="inferred from homology"/>
<dbReference type="AlphaFoldDB" id="A0A223CWT6"/>
<evidence type="ECO:0000313" key="4">
    <source>
        <dbReference type="EMBL" id="ASS73664.1"/>
    </source>
</evidence>
<dbReference type="SUPFAM" id="SSF75445">
    <property type="entry name" value="D-ribose-5-phosphate isomerase (RpiA), lid domain"/>
    <property type="match status" value="1"/>
</dbReference>
<dbReference type="SUPFAM" id="SSF100950">
    <property type="entry name" value="NagB/RpiA/CoA transferase-like"/>
    <property type="match status" value="1"/>
</dbReference>
<dbReference type="NCBIfam" id="TIGR00021">
    <property type="entry name" value="rpiA"/>
    <property type="match status" value="1"/>
</dbReference>
<feature type="binding site" evidence="3">
    <location>
        <begin position="93"/>
        <end position="96"/>
    </location>
    <ligand>
        <name>substrate</name>
    </ligand>
</feature>
<protein>
    <recommendedName>
        <fullName evidence="3">Ribose-5-phosphate isomerase A</fullName>
        <ecNumber evidence="3">5.3.1.6</ecNumber>
    </recommendedName>
    <alternativeName>
        <fullName evidence="3">Phosphoriboisomerase A</fullName>
        <shortName evidence="3">PRI</shortName>
    </alternativeName>
</protein>
<dbReference type="CDD" id="cd01398">
    <property type="entry name" value="RPI_A"/>
    <property type="match status" value="1"/>
</dbReference>
<dbReference type="Gene3D" id="3.30.70.260">
    <property type="match status" value="1"/>
</dbReference>
<dbReference type="GO" id="GO:0004751">
    <property type="term" value="F:ribose-5-phosphate isomerase activity"/>
    <property type="evidence" value="ECO:0007669"/>
    <property type="project" value="UniProtKB-UniRule"/>
</dbReference>
<dbReference type="UniPathway" id="UPA00115">
    <property type="reaction ID" value="UER00412"/>
</dbReference>
<evidence type="ECO:0000313" key="5">
    <source>
        <dbReference type="Proteomes" id="UP000214688"/>
    </source>
</evidence>
<sequence>MNGKQLAGEQAAQYVENGMIVGLGTGSTVYYSIVALGRRIREGLQIQCIPTSKQTEHLANELSIPLISLKDVEKLDITIDGADEIDPNLNLIKGGGGALFREKLIASLSDRLVIVADQVKTVERLGAFCVPVEVVPFATDVVARTISTMDGSATLRCDQEDVPFVTDNGNYILDCNFGHIEQPLQLDRELKQHIGVVETGLFVDMVGVALVGSPDGVSVLERK</sequence>
<dbReference type="HAMAP" id="MF_00170">
    <property type="entry name" value="Rib_5P_isom_A"/>
    <property type="match status" value="1"/>
</dbReference>
<comment type="similarity">
    <text evidence="3">Belongs to the ribose 5-phosphate isomerase family.</text>
</comment>
<keyword evidence="5" id="KW-1185">Reference proteome</keyword>
<dbReference type="InterPro" id="IPR004788">
    <property type="entry name" value="Ribose5P_isomerase_type_A"/>
</dbReference>
<dbReference type="NCBIfam" id="NF001924">
    <property type="entry name" value="PRK00702.1"/>
    <property type="match status" value="1"/>
</dbReference>